<proteinExistence type="predicted"/>
<dbReference type="EMBL" id="FOYM01000035">
    <property type="protein sequence ID" value="SFR15340.1"/>
    <property type="molecule type" value="Genomic_DNA"/>
</dbReference>
<accession>A0A1I6EC69</accession>
<evidence type="ECO:0000313" key="1">
    <source>
        <dbReference type="EMBL" id="SFR15340.1"/>
    </source>
</evidence>
<dbReference type="OrthoDB" id="2455520at2"/>
<reference evidence="2" key="1">
    <citation type="submission" date="2016-10" db="EMBL/GenBank/DDBJ databases">
        <authorList>
            <person name="Varghese N."/>
            <person name="Submissions S."/>
        </authorList>
    </citation>
    <scope>NUCLEOTIDE SEQUENCE [LARGE SCALE GENOMIC DNA]</scope>
    <source>
        <strain evidence="2">DSM 3669</strain>
    </source>
</reference>
<name>A0A1I6EC69_9FIRM</name>
<gene>
    <name evidence="1" type="ORF">SAMN05660706_13528</name>
</gene>
<dbReference type="Proteomes" id="UP000199584">
    <property type="component" value="Unassembled WGS sequence"/>
</dbReference>
<sequence length="112" mass="12476">MRTKPENPRVRVQHLRATRCFGQAVPAHDGLAAPRIRSREERVIILEELDFSWTRSDIARAVELWNAGAGLVEIAEQLRGSGGRAQYETLLLLVHLAREGKISERPGGILGN</sequence>
<organism evidence="1 2">
    <name type="scientific">Desulfoscipio geothermicus DSM 3669</name>
    <dbReference type="NCBI Taxonomy" id="1121426"/>
    <lineage>
        <taxon>Bacteria</taxon>
        <taxon>Bacillati</taxon>
        <taxon>Bacillota</taxon>
        <taxon>Clostridia</taxon>
        <taxon>Eubacteriales</taxon>
        <taxon>Desulfallaceae</taxon>
        <taxon>Desulfoscipio</taxon>
    </lineage>
</organism>
<evidence type="ECO:0008006" key="3">
    <source>
        <dbReference type="Google" id="ProtNLM"/>
    </source>
</evidence>
<dbReference type="AlphaFoldDB" id="A0A1I6EC69"/>
<protein>
    <recommendedName>
        <fullName evidence="3">Helix-turn-helix domain containing protein</fullName>
    </recommendedName>
</protein>
<dbReference type="STRING" id="39060.SAMN05660706_13528"/>
<keyword evidence="2" id="KW-1185">Reference proteome</keyword>
<evidence type="ECO:0000313" key="2">
    <source>
        <dbReference type="Proteomes" id="UP000199584"/>
    </source>
</evidence>
<dbReference type="RefSeq" id="WP_092486932.1">
    <property type="nucleotide sequence ID" value="NZ_FOYM01000035.1"/>
</dbReference>